<dbReference type="AlphaFoldDB" id="A0A914M6Q3"/>
<dbReference type="Proteomes" id="UP000887563">
    <property type="component" value="Unplaced"/>
</dbReference>
<keyword evidence="1" id="KW-1185">Reference proteome</keyword>
<proteinExistence type="predicted"/>
<sequence length="51" mass="6359">MVREVFNYLLSIGRFIIRESEALFHHYEQLMQLLLNQKLQKKEEYIQEKNF</sequence>
<dbReference type="WBParaSite" id="Minc3s01064g20350">
    <property type="protein sequence ID" value="Minc3s01064g20350"/>
    <property type="gene ID" value="Minc3s01064g20350"/>
</dbReference>
<protein>
    <submittedName>
        <fullName evidence="2">Uncharacterized protein</fullName>
    </submittedName>
</protein>
<evidence type="ECO:0000313" key="1">
    <source>
        <dbReference type="Proteomes" id="UP000887563"/>
    </source>
</evidence>
<organism evidence="1 2">
    <name type="scientific">Meloidogyne incognita</name>
    <name type="common">Southern root-knot nematode worm</name>
    <name type="synonym">Oxyuris incognita</name>
    <dbReference type="NCBI Taxonomy" id="6306"/>
    <lineage>
        <taxon>Eukaryota</taxon>
        <taxon>Metazoa</taxon>
        <taxon>Ecdysozoa</taxon>
        <taxon>Nematoda</taxon>
        <taxon>Chromadorea</taxon>
        <taxon>Rhabditida</taxon>
        <taxon>Tylenchina</taxon>
        <taxon>Tylenchomorpha</taxon>
        <taxon>Tylenchoidea</taxon>
        <taxon>Meloidogynidae</taxon>
        <taxon>Meloidogyninae</taxon>
        <taxon>Meloidogyne</taxon>
        <taxon>Meloidogyne incognita group</taxon>
    </lineage>
</organism>
<name>A0A914M6Q3_MELIC</name>
<accession>A0A914M6Q3</accession>
<evidence type="ECO:0000313" key="2">
    <source>
        <dbReference type="WBParaSite" id="Minc3s01064g20350"/>
    </source>
</evidence>
<reference evidence="2" key="1">
    <citation type="submission" date="2022-11" db="UniProtKB">
        <authorList>
            <consortium name="WormBaseParasite"/>
        </authorList>
    </citation>
    <scope>IDENTIFICATION</scope>
</reference>